<evidence type="ECO:0000256" key="1">
    <source>
        <dbReference type="SAM" id="Phobius"/>
    </source>
</evidence>
<accession>A0A6D2C6T0</accession>
<feature type="transmembrane region" description="Helical" evidence="1">
    <location>
        <begin position="12"/>
        <end position="36"/>
    </location>
</feature>
<reference evidence="2 3" key="1">
    <citation type="journal article" date="2014" name="Genome Announc.">
        <title>Draft genome sequences of eight enterohepatic helicobacter species isolated from both laboratory and wild rodents.</title>
        <authorList>
            <person name="Sheh A."/>
            <person name="Shen Z."/>
            <person name="Fox J.G."/>
        </authorList>
    </citation>
    <scope>NUCLEOTIDE SEQUENCE [LARGE SCALE GENOMIC DNA]</scope>
    <source>
        <strain evidence="2 3">Missouri</strain>
    </source>
</reference>
<dbReference type="Proteomes" id="UP000029870">
    <property type="component" value="Unassembled WGS sequence"/>
</dbReference>
<organism evidence="2 3">
    <name type="scientific">Helicobacter bilis</name>
    <dbReference type="NCBI Taxonomy" id="37372"/>
    <lineage>
        <taxon>Bacteria</taxon>
        <taxon>Pseudomonadati</taxon>
        <taxon>Campylobacterota</taxon>
        <taxon>Epsilonproteobacteria</taxon>
        <taxon>Campylobacterales</taxon>
        <taxon>Helicobacteraceae</taxon>
        <taxon>Helicobacter</taxon>
    </lineage>
</organism>
<dbReference type="AlphaFoldDB" id="A0A6D2C6T0"/>
<name>A0A6D2C6T0_9HELI</name>
<dbReference type="GeneID" id="60657659"/>
<evidence type="ECO:0000313" key="2">
    <source>
        <dbReference type="EMBL" id="TLE03974.1"/>
    </source>
</evidence>
<sequence>MQKCIEYTKIILMFSVLMVMISVYIVVFGVIIAFYASVKAFNTYKAKRHKPQVMPTQNNHIADEHERITHV</sequence>
<dbReference type="RefSeq" id="WP_004089392.1">
    <property type="nucleotide sequence ID" value="NZ_JAERIZ010000036.1"/>
</dbReference>
<dbReference type="EMBL" id="JRPH02000022">
    <property type="protein sequence ID" value="TLE03974.1"/>
    <property type="molecule type" value="Genomic_DNA"/>
</dbReference>
<keyword evidence="1" id="KW-0472">Membrane</keyword>
<evidence type="ECO:0000313" key="3">
    <source>
        <dbReference type="Proteomes" id="UP000029870"/>
    </source>
</evidence>
<keyword evidence="1" id="KW-1133">Transmembrane helix</keyword>
<gene>
    <name evidence="2" type="ORF">LS77_007385</name>
</gene>
<protein>
    <submittedName>
        <fullName evidence="2">Uncharacterized protein</fullName>
    </submittedName>
</protein>
<keyword evidence="1" id="KW-0812">Transmembrane</keyword>
<comment type="caution">
    <text evidence="2">The sequence shown here is derived from an EMBL/GenBank/DDBJ whole genome shotgun (WGS) entry which is preliminary data.</text>
</comment>
<proteinExistence type="predicted"/>